<dbReference type="Pfam" id="PF20237">
    <property type="entry name" value="DUF6594"/>
    <property type="match status" value="1"/>
</dbReference>
<dbReference type="PANTHER" id="PTHR34502:SF3">
    <property type="entry name" value="DUF6594 DOMAIN-CONTAINING PROTEIN"/>
    <property type="match status" value="1"/>
</dbReference>
<reference evidence="2" key="1">
    <citation type="journal article" date="2023" name="Mol. Phylogenet. Evol.">
        <title>Genome-scale phylogeny and comparative genomics of the fungal order Sordariales.</title>
        <authorList>
            <person name="Hensen N."/>
            <person name="Bonometti L."/>
            <person name="Westerberg I."/>
            <person name="Brannstrom I.O."/>
            <person name="Guillou S."/>
            <person name="Cros-Aarteil S."/>
            <person name="Calhoun S."/>
            <person name="Haridas S."/>
            <person name="Kuo A."/>
            <person name="Mondo S."/>
            <person name="Pangilinan J."/>
            <person name="Riley R."/>
            <person name="LaButti K."/>
            <person name="Andreopoulos B."/>
            <person name="Lipzen A."/>
            <person name="Chen C."/>
            <person name="Yan M."/>
            <person name="Daum C."/>
            <person name="Ng V."/>
            <person name="Clum A."/>
            <person name="Steindorff A."/>
            <person name="Ohm R.A."/>
            <person name="Martin F."/>
            <person name="Silar P."/>
            <person name="Natvig D.O."/>
            <person name="Lalanne C."/>
            <person name="Gautier V."/>
            <person name="Ament-Velasquez S.L."/>
            <person name="Kruys A."/>
            <person name="Hutchinson M.I."/>
            <person name="Powell A.J."/>
            <person name="Barry K."/>
            <person name="Miller A.N."/>
            <person name="Grigoriev I.V."/>
            <person name="Debuchy R."/>
            <person name="Gladieux P."/>
            <person name="Hiltunen Thoren M."/>
            <person name="Johannesson H."/>
        </authorList>
    </citation>
    <scope>NUCLEOTIDE SEQUENCE</scope>
    <source>
        <strain evidence="2">CBS 315.58</strain>
    </source>
</reference>
<keyword evidence="3" id="KW-1185">Reference proteome</keyword>
<dbReference type="AlphaFoldDB" id="A0AAN6XET6"/>
<protein>
    <recommendedName>
        <fullName evidence="1">DUF6594 domain-containing protein</fullName>
    </recommendedName>
</protein>
<accession>A0AAN6XET6</accession>
<dbReference type="InterPro" id="IPR046529">
    <property type="entry name" value="DUF6594"/>
</dbReference>
<name>A0AAN6XET6_9PEZI</name>
<evidence type="ECO:0000313" key="3">
    <source>
        <dbReference type="Proteomes" id="UP001303160"/>
    </source>
</evidence>
<organism evidence="2 3">
    <name type="scientific">Triangularia verruculosa</name>
    <dbReference type="NCBI Taxonomy" id="2587418"/>
    <lineage>
        <taxon>Eukaryota</taxon>
        <taxon>Fungi</taxon>
        <taxon>Dikarya</taxon>
        <taxon>Ascomycota</taxon>
        <taxon>Pezizomycotina</taxon>
        <taxon>Sordariomycetes</taxon>
        <taxon>Sordariomycetidae</taxon>
        <taxon>Sordariales</taxon>
        <taxon>Podosporaceae</taxon>
        <taxon>Triangularia</taxon>
    </lineage>
</organism>
<dbReference type="Proteomes" id="UP001303160">
    <property type="component" value="Unassembled WGS sequence"/>
</dbReference>
<dbReference type="EMBL" id="MU863935">
    <property type="protein sequence ID" value="KAK4199234.1"/>
    <property type="molecule type" value="Genomic_DNA"/>
</dbReference>
<reference evidence="2" key="2">
    <citation type="submission" date="2023-05" db="EMBL/GenBank/DDBJ databases">
        <authorList>
            <consortium name="Lawrence Berkeley National Laboratory"/>
            <person name="Steindorff A."/>
            <person name="Hensen N."/>
            <person name="Bonometti L."/>
            <person name="Westerberg I."/>
            <person name="Brannstrom I.O."/>
            <person name="Guillou S."/>
            <person name="Cros-Aarteil S."/>
            <person name="Calhoun S."/>
            <person name="Haridas S."/>
            <person name="Kuo A."/>
            <person name="Mondo S."/>
            <person name="Pangilinan J."/>
            <person name="Riley R."/>
            <person name="Labutti K."/>
            <person name="Andreopoulos B."/>
            <person name="Lipzen A."/>
            <person name="Chen C."/>
            <person name="Yanf M."/>
            <person name="Daum C."/>
            <person name="Ng V."/>
            <person name="Clum A."/>
            <person name="Ohm R."/>
            <person name="Martin F."/>
            <person name="Silar P."/>
            <person name="Natvig D."/>
            <person name="Lalanne C."/>
            <person name="Gautier V."/>
            <person name="Ament-Velasquez S.L."/>
            <person name="Kruys A."/>
            <person name="Hutchinson M.I."/>
            <person name="Powell A.J."/>
            <person name="Barry K."/>
            <person name="Miller A.N."/>
            <person name="Grigoriev I.V."/>
            <person name="Debuchy R."/>
            <person name="Gladieux P."/>
            <person name="Thoren M.H."/>
            <person name="Johannesson H."/>
        </authorList>
    </citation>
    <scope>NUCLEOTIDE SEQUENCE</scope>
    <source>
        <strain evidence="2">CBS 315.58</strain>
    </source>
</reference>
<gene>
    <name evidence="2" type="ORF">QBC40DRAFT_85743</name>
</gene>
<evidence type="ECO:0000259" key="1">
    <source>
        <dbReference type="Pfam" id="PF20237"/>
    </source>
</evidence>
<dbReference type="PANTHER" id="PTHR34502">
    <property type="entry name" value="DUF6594 DOMAIN-CONTAINING PROTEIN-RELATED"/>
    <property type="match status" value="1"/>
</dbReference>
<comment type="caution">
    <text evidence="2">The sequence shown here is derived from an EMBL/GenBank/DDBJ whole genome shotgun (WGS) entry which is preliminary data.</text>
</comment>
<proteinExistence type="predicted"/>
<evidence type="ECO:0000313" key="2">
    <source>
        <dbReference type="EMBL" id="KAK4199234.1"/>
    </source>
</evidence>
<sequence>MFVAGSSTKLKLESYKAGYPRLAAFLNLDRNFGVWKRFDYLHVRNLLELQDELNELEAELRAIDAAETTRLYLSSRRQDGNFNRRHVLSLIRRKLEEYGW</sequence>
<feature type="domain" description="DUF6594" evidence="1">
    <location>
        <begin position="19"/>
        <end position="98"/>
    </location>
</feature>